<sequence length="144" mass="16178">MIRDNRHTNAYIFGAICPDRAVGAALLMPYANADAMNRHLEVISAEIAPGAHAILICDGAGWHQQGGRLVIPENITLIPLPPYCPELNPMENVWAYLRQNKLCATVWNTYNQILDACQSAWLFLINDPRRIRSIGTRQWAQVNI</sequence>
<accession>A0ABQ6CI79</accession>
<dbReference type="InterPro" id="IPR036397">
    <property type="entry name" value="RNaseH_sf"/>
</dbReference>
<organism evidence="2 3">
    <name type="scientific">Labrys miyagiensis</name>
    <dbReference type="NCBI Taxonomy" id="346912"/>
    <lineage>
        <taxon>Bacteria</taxon>
        <taxon>Pseudomonadati</taxon>
        <taxon>Pseudomonadota</taxon>
        <taxon>Alphaproteobacteria</taxon>
        <taxon>Hyphomicrobiales</taxon>
        <taxon>Xanthobacteraceae</taxon>
        <taxon>Labrys</taxon>
    </lineage>
</organism>
<evidence type="ECO:0000313" key="2">
    <source>
        <dbReference type="EMBL" id="GLS19635.1"/>
    </source>
</evidence>
<reference evidence="3" key="1">
    <citation type="journal article" date="2019" name="Int. J. Syst. Evol. Microbiol.">
        <title>The Global Catalogue of Microorganisms (GCM) 10K type strain sequencing project: providing services to taxonomists for standard genome sequencing and annotation.</title>
        <authorList>
            <consortium name="The Broad Institute Genomics Platform"/>
            <consortium name="The Broad Institute Genome Sequencing Center for Infectious Disease"/>
            <person name="Wu L."/>
            <person name="Ma J."/>
        </authorList>
    </citation>
    <scope>NUCLEOTIDE SEQUENCE [LARGE SCALE GENOMIC DNA]</scope>
    <source>
        <strain evidence="3">NBRC 101365</strain>
    </source>
</reference>
<dbReference type="Gene3D" id="3.30.420.10">
    <property type="entry name" value="Ribonuclease H-like superfamily/Ribonuclease H"/>
    <property type="match status" value="1"/>
</dbReference>
<dbReference type="InterPro" id="IPR038717">
    <property type="entry name" value="Tc1-like_DDE_dom"/>
</dbReference>
<evidence type="ECO:0000259" key="1">
    <source>
        <dbReference type="Pfam" id="PF13358"/>
    </source>
</evidence>
<name>A0ABQ6CI79_9HYPH</name>
<gene>
    <name evidence="2" type="ORF">GCM10007874_26520</name>
</gene>
<comment type="caution">
    <text evidence="2">The sequence shown here is derived from an EMBL/GenBank/DDBJ whole genome shotgun (WGS) entry which is preliminary data.</text>
</comment>
<evidence type="ECO:0000313" key="3">
    <source>
        <dbReference type="Proteomes" id="UP001156882"/>
    </source>
</evidence>
<keyword evidence="3" id="KW-1185">Reference proteome</keyword>
<dbReference type="EMBL" id="BSPC01000024">
    <property type="protein sequence ID" value="GLS19635.1"/>
    <property type="molecule type" value="Genomic_DNA"/>
</dbReference>
<proteinExistence type="predicted"/>
<dbReference type="Pfam" id="PF13358">
    <property type="entry name" value="DDE_3"/>
    <property type="match status" value="1"/>
</dbReference>
<dbReference type="Proteomes" id="UP001156882">
    <property type="component" value="Unassembled WGS sequence"/>
</dbReference>
<protein>
    <submittedName>
        <fullName evidence="2">Transposase</fullName>
    </submittedName>
</protein>
<feature type="domain" description="Tc1-like transposase DDE" evidence="1">
    <location>
        <begin position="5"/>
        <end position="100"/>
    </location>
</feature>